<dbReference type="EMBL" id="JASPKY010000102">
    <property type="protein sequence ID" value="KAK9737291.1"/>
    <property type="molecule type" value="Genomic_DNA"/>
</dbReference>
<dbReference type="PANTHER" id="PTHR11579">
    <property type="entry name" value="PROTEIN-L-ISOASPARTATE O-METHYLTRANSFERASE"/>
    <property type="match status" value="1"/>
</dbReference>
<dbReference type="FunFam" id="3.40.50.150:FF:000027">
    <property type="entry name" value="Protein-L-isoaspartate O-methyltransferase"/>
    <property type="match status" value="1"/>
</dbReference>
<name>A0AAW1LTZ4_POPJA</name>
<comment type="similarity">
    <text evidence="2">Belongs to the methyltransferase superfamily. L-isoaspartyl/D-aspartyl protein methyltransferase family.</text>
</comment>
<dbReference type="GO" id="GO:0004719">
    <property type="term" value="F:protein-L-isoaspartate (D-aspartate) O-methyltransferase activity"/>
    <property type="evidence" value="ECO:0007669"/>
    <property type="project" value="UniProtKB-EC"/>
</dbReference>
<evidence type="ECO:0000256" key="7">
    <source>
        <dbReference type="ARBA" id="ARBA00022691"/>
    </source>
</evidence>
<dbReference type="Gene3D" id="3.40.50.150">
    <property type="entry name" value="Vaccinia Virus protein VP39"/>
    <property type="match status" value="1"/>
</dbReference>
<reference evidence="13 14" key="1">
    <citation type="journal article" date="2024" name="BMC Genomics">
        <title>De novo assembly and annotation of Popillia japonica's genome with initial clues to its potential as an invasive pest.</title>
        <authorList>
            <person name="Cucini C."/>
            <person name="Boschi S."/>
            <person name="Funari R."/>
            <person name="Cardaioli E."/>
            <person name="Iannotti N."/>
            <person name="Marturano G."/>
            <person name="Paoli F."/>
            <person name="Bruttini M."/>
            <person name="Carapelli A."/>
            <person name="Frati F."/>
            <person name="Nardi F."/>
        </authorList>
    </citation>
    <scope>NUCLEOTIDE SEQUENCE [LARGE SCALE GENOMIC DNA]</scope>
    <source>
        <strain evidence="13">DMR45628</strain>
    </source>
</reference>
<proteinExistence type="inferred from homology"/>
<evidence type="ECO:0000313" key="14">
    <source>
        <dbReference type="Proteomes" id="UP001458880"/>
    </source>
</evidence>
<evidence type="ECO:0000256" key="1">
    <source>
        <dbReference type="ARBA" id="ARBA00004496"/>
    </source>
</evidence>
<keyword evidence="6" id="KW-0808">Transferase</keyword>
<evidence type="ECO:0000256" key="8">
    <source>
        <dbReference type="ARBA" id="ARBA00031323"/>
    </source>
</evidence>
<dbReference type="CDD" id="cd02440">
    <property type="entry name" value="AdoMet_MTases"/>
    <property type="match status" value="1"/>
</dbReference>
<evidence type="ECO:0000256" key="12">
    <source>
        <dbReference type="ARBA" id="ARBA00042126"/>
    </source>
</evidence>
<evidence type="ECO:0000256" key="3">
    <source>
        <dbReference type="ARBA" id="ARBA00011890"/>
    </source>
</evidence>
<dbReference type="InterPro" id="IPR029063">
    <property type="entry name" value="SAM-dependent_MTases_sf"/>
</dbReference>
<dbReference type="Pfam" id="PF01135">
    <property type="entry name" value="PCMT"/>
    <property type="match status" value="1"/>
</dbReference>
<comment type="caution">
    <text evidence="13">The sequence shown here is derived from an EMBL/GenBank/DDBJ whole genome shotgun (WGS) entry which is preliminary data.</text>
</comment>
<evidence type="ECO:0000313" key="13">
    <source>
        <dbReference type="EMBL" id="KAK9737291.1"/>
    </source>
</evidence>
<dbReference type="InterPro" id="IPR000682">
    <property type="entry name" value="PCMT"/>
</dbReference>
<comment type="subcellular location">
    <subcellularLocation>
        <location evidence="1">Cytoplasm</location>
    </subcellularLocation>
</comment>
<comment type="catalytic activity">
    <reaction evidence="10">
        <text>[protein]-L-isoaspartate + S-adenosyl-L-methionine = [protein]-L-isoaspartate alpha-methyl ester + S-adenosyl-L-homocysteine</text>
        <dbReference type="Rhea" id="RHEA:12705"/>
        <dbReference type="Rhea" id="RHEA-COMP:12143"/>
        <dbReference type="Rhea" id="RHEA-COMP:12144"/>
        <dbReference type="ChEBI" id="CHEBI:57856"/>
        <dbReference type="ChEBI" id="CHEBI:59789"/>
        <dbReference type="ChEBI" id="CHEBI:90596"/>
        <dbReference type="ChEBI" id="CHEBI:90598"/>
        <dbReference type="EC" id="2.1.1.77"/>
    </reaction>
    <physiologicalReaction direction="left-to-right" evidence="10">
        <dbReference type="Rhea" id="RHEA:12706"/>
    </physiologicalReaction>
</comment>
<keyword evidence="5" id="KW-0489">Methyltransferase</keyword>
<evidence type="ECO:0000256" key="5">
    <source>
        <dbReference type="ARBA" id="ARBA00022603"/>
    </source>
</evidence>
<gene>
    <name evidence="13" type="ORF">QE152_g10834</name>
</gene>
<dbReference type="Proteomes" id="UP001458880">
    <property type="component" value="Unassembled WGS sequence"/>
</dbReference>
<dbReference type="SUPFAM" id="SSF53335">
    <property type="entry name" value="S-adenosyl-L-methionine-dependent methyltransferases"/>
    <property type="match status" value="1"/>
</dbReference>
<keyword evidence="7" id="KW-0949">S-adenosyl-L-methionine</keyword>
<dbReference type="PANTHER" id="PTHR11579:SF0">
    <property type="entry name" value="PROTEIN-L-ISOASPARTATE(D-ASPARTATE) O-METHYLTRANSFERASE"/>
    <property type="match status" value="1"/>
</dbReference>
<evidence type="ECO:0000256" key="10">
    <source>
        <dbReference type="ARBA" id="ARBA00035815"/>
    </source>
</evidence>
<evidence type="ECO:0000256" key="4">
    <source>
        <dbReference type="ARBA" id="ARBA00022490"/>
    </source>
</evidence>
<organism evidence="13 14">
    <name type="scientific">Popillia japonica</name>
    <name type="common">Japanese beetle</name>
    <dbReference type="NCBI Taxonomy" id="7064"/>
    <lineage>
        <taxon>Eukaryota</taxon>
        <taxon>Metazoa</taxon>
        <taxon>Ecdysozoa</taxon>
        <taxon>Arthropoda</taxon>
        <taxon>Hexapoda</taxon>
        <taxon>Insecta</taxon>
        <taxon>Pterygota</taxon>
        <taxon>Neoptera</taxon>
        <taxon>Endopterygota</taxon>
        <taxon>Coleoptera</taxon>
        <taxon>Polyphaga</taxon>
        <taxon>Scarabaeiformia</taxon>
        <taxon>Scarabaeidae</taxon>
        <taxon>Rutelinae</taxon>
        <taxon>Popillia</taxon>
    </lineage>
</organism>
<dbReference type="EC" id="2.1.1.77" evidence="3"/>
<evidence type="ECO:0000256" key="9">
    <source>
        <dbReference type="ARBA" id="ARBA00031350"/>
    </source>
</evidence>
<evidence type="ECO:0000256" key="6">
    <source>
        <dbReference type="ARBA" id="ARBA00022679"/>
    </source>
</evidence>
<dbReference type="GO" id="GO:0032259">
    <property type="term" value="P:methylation"/>
    <property type="evidence" value="ECO:0007669"/>
    <property type="project" value="UniProtKB-KW"/>
</dbReference>
<sequence length="279" mass="30513">MSEIANVYVRRTFTAYILPVLPCSELVTSGNEVQNDRLDLSPNVKGRCWCPVMAWRSHGKSNIELIRNLRSNGIIKSEAVENAMAQVDRANYSPRNPYMDAPQGIGYGVTISAPHMHAHALELLKEQLQPGERALDVGSGSGYLTACMALMLGDKGLAVGIEHMPELVELSKKNIQKDHPELLHSNRVKLILGDGRLGSAEDGPYKAIHVGAASPNLPEELVKQLKPGGRLIVPIGPAGGEQTLEQIDKLEDGSIHRKSLMGVIYVPLTDKSNQWPRSY</sequence>
<protein>
    <recommendedName>
        <fullName evidence="11">Protein-L-isoaspartate(D-aspartate) O-methyltransferase</fullName>
        <ecNumber evidence="3">2.1.1.77</ecNumber>
    </recommendedName>
    <alternativeName>
        <fullName evidence="9">L-isoaspartyl protein carboxyl methyltransferase</fullName>
    </alternativeName>
    <alternativeName>
        <fullName evidence="12">Protein L-isoaspartyl/D-aspartyl methyltransferase</fullName>
    </alternativeName>
    <alternativeName>
        <fullName evidence="8">Protein-beta-aspartate methyltransferase</fullName>
    </alternativeName>
</protein>
<evidence type="ECO:0000256" key="11">
    <source>
        <dbReference type="ARBA" id="ARBA00040923"/>
    </source>
</evidence>
<accession>A0AAW1LTZ4</accession>
<dbReference type="GO" id="GO:0005737">
    <property type="term" value="C:cytoplasm"/>
    <property type="evidence" value="ECO:0007669"/>
    <property type="project" value="UniProtKB-SubCell"/>
</dbReference>
<keyword evidence="14" id="KW-1185">Reference proteome</keyword>
<dbReference type="AlphaFoldDB" id="A0AAW1LTZ4"/>
<keyword evidence="4" id="KW-0963">Cytoplasm</keyword>
<dbReference type="NCBIfam" id="TIGR00080">
    <property type="entry name" value="pimt"/>
    <property type="match status" value="1"/>
</dbReference>
<evidence type="ECO:0000256" key="2">
    <source>
        <dbReference type="ARBA" id="ARBA00005369"/>
    </source>
</evidence>